<comment type="caution">
    <text evidence="1">The sequence shown here is derived from an EMBL/GenBank/DDBJ whole genome shotgun (WGS) entry which is preliminary data.</text>
</comment>
<organism evidence="1 2">
    <name type="scientific">Clitoria ternatea</name>
    <name type="common">Butterfly pea</name>
    <dbReference type="NCBI Taxonomy" id="43366"/>
    <lineage>
        <taxon>Eukaryota</taxon>
        <taxon>Viridiplantae</taxon>
        <taxon>Streptophyta</taxon>
        <taxon>Embryophyta</taxon>
        <taxon>Tracheophyta</taxon>
        <taxon>Spermatophyta</taxon>
        <taxon>Magnoliopsida</taxon>
        <taxon>eudicotyledons</taxon>
        <taxon>Gunneridae</taxon>
        <taxon>Pentapetalae</taxon>
        <taxon>rosids</taxon>
        <taxon>fabids</taxon>
        <taxon>Fabales</taxon>
        <taxon>Fabaceae</taxon>
        <taxon>Papilionoideae</taxon>
        <taxon>50 kb inversion clade</taxon>
        <taxon>NPAAA clade</taxon>
        <taxon>indigoferoid/millettioid clade</taxon>
        <taxon>Phaseoleae</taxon>
        <taxon>Clitoria</taxon>
    </lineage>
</organism>
<reference evidence="1 2" key="1">
    <citation type="submission" date="2024-01" db="EMBL/GenBank/DDBJ databases">
        <title>The genomes of 5 underutilized Papilionoideae crops provide insights into root nodulation and disease resistance.</title>
        <authorList>
            <person name="Yuan L."/>
        </authorList>
    </citation>
    <scope>NUCLEOTIDE SEQUENCE [LARGE SCALE GENOMIC DNA]</scope>
    <source>
        <strain evidence="1">LY-2023</strain>
        <tissue evidence="1">Leaf</tissue>
    </source>
</reference>
<dbReference type="EMBL" id="JAYKXN010000008">
    <property type="protein sequence ID" value="KAK7263130.1"/>
    <property type="molecule type" value="Genomic_DNA"/>
</dbReference>
<proteinExistence type="predicted"/>
<gene>
    <name evidence="1" type="ORF">RJT34_30715</name>
</gene>
<evidence type="ECO:0000313" key="1">
    <source>
        <dbReference type="EMBL" id="KAK7263130.1"/>
    </source>
</evidence>
<name>A0AAN9EXI4_CLITE</name>
<dbReference type="PANTHER" id="PTHR32011:SF2">
    <property type="entry name" value="OS08G0472400 PROTEIN"/>
    <property type="match status" value="1"/>
</dbReference>
<dbReference type="PANTHER" id="PTHR32011">
    <property type="entry name" value="OS08G0472400 PROTEIN"/>
    <property type="match status" value="1"/>
</dbReference>
<dbReference type="AlphaFoldDB" id="A0AAN9EXI4"/>
<accession>A0AAN9EXI4</accession>
<sequence length="142" mass="15719">MVDVDRRLSGLNPAHIAGLRRLSARAASVSSTTVSNTHTLLPFSSLAAVEFWRGAAVDRRRRISSSAKWVEQYIGRMESVLREGGWSESDISEMVEVSGSGIVQRDMDRFSESLRKSGWSSEEVLDAFGFHSPPENEPIPPK</sequence>
<dbReference type="Proteomes" id="UP001359559">
    <property type="component" value="Unassembled WGS sequence"/>
</dbReference>
<protein>
    <submittedName>
        <fullName evidence="1">Uncharacterized protein</fullName>
    </submittedName>
</protein>
<keyword evidence="2" id="KW-1185">Reference proteome</keyword>
<evidence type="ECO:0000313" key="2">
    <source>
        <dbReference type="Proteomes" id="UP001359559"/>
    </source>
</evidence>